<keyword evidence="7" id="KW-1185">Reference proteome</keyword>
<proteinExistence type="predicted"/>
<dbReference type="PANTHER" id="PTHR11785">
    <property type="entry name" value="AMINO ACID TRANSPORTER"/>
    <property type="match status" value="1"/>
</dbReference>
<evidence type="ECO:0000256" key="4">
    <source>
        <dbReference type="ARBA" id="ARBA00023136"/>
    </source>
</evidence>
<organism evidence="6 7">
    <name type="scientific">Mycoplasmopsis phocirhinis</name>
    <dbReference type="NCBI Taxonomy" id="142650"/>
    <lineage>
        <taxon>Bacteria</taxon>
        <taxon>Bacillati</taxon>
        <taxon>Mycoplasmatota</taxon>
        <taxon>Mycoplasmoidales</taxon>
        <taxon>Metamycoplasmataceae</taxon>
        <taxon>Mycoplasmopsis</taxon>
    </lineage>
</organism>
<feature type="transmembrane region" description="Helical" evidence="5">
    <location>
        <begin position="216"/>
        <end position="239"/>
    </location>
</feature>
<dbReference type="Proteomes" id="UP000289326">
    <property type="component" value="Chromosome"/>
</dbReference>
<keyword evidence="2 5" id="KW-0812">Transmembrane</keyword>
<feature type="transmembrane region" description="Helical" evidence="5">
    <location>
        <begin position="140"/>
        <end position="158"/>
    </location>
</feature>
<dbReference type="GO" id="GO:0015179">
    <property type="term" value="F:L-amino acid transmembrane transporter activity"/>
    <property type="evidence" value="ECO:0007669"/>
    <property type="project" value="TreeGrafter"/>
</dbReference>
<accession>A0A4P6MS35</accession>
<dbReference type="InterPro" id="IPR050598">
    <property type="entry name" value="AminoAcid_Transporter"/>
</dbReference>
<dbReference type="EMBL" id="CP034841">
    <property type="protein sequence ID" value="QBF34651.1"/>
    <property type="molecule type" value="Genomic_DNA"/>
</dbReference>
<dbReference type="PIRSF" id="PIRSF006060">
    <property type="entry name" value="AA_transporter"/>
    <property type="match status" value="1"/>
</dbReference>
<feature type="transmembrane region" description="Helical" evidence="5">
    <location>
        <begin position="42"/>
        <end position="65"/>
    </location>
</feature>
<evidence type="ECO:0000313" key="6">
    <source>
        <dbReference type="EMBL" id="QBF34651.1"/>
    </source>
</evidence>
<dbReference type="Pfam" id="PF13520">
    <property type="entry name" value="AA_permease_2"/>
    <property type="match status" value="1"/>
</dbReference>
<comment type="subcellular location">
    <subcellularLocation>
        <location evidence="1">Membrane</location>
        <topology evidence="1">Multi-pass membrane protein</topology>
    </subcellularLocation>
</comment>
<dbReference type="PANTHER" id="PTHR11785:SF512">
    <property type="entry name" value="SOBREMESA, ISOFORM B"/>
    <property type="match status" value="1"/>
</dbReference>
<keyword evidence="3 5" id="KW-1133">Transmembrane helix</keyword>
<feature type="transmembrane region" description="Helical" evidence="5">
    <location>
        <begin position="446"/>
        <end position="471"/>
    </location>
</feature>
<evidence type="ECO:0000256" key="3">
    <source>
        <dbReference type="ARBA" id="ARBA00022989"/>
    </source>
</evidence>
<dbReference type="GO" id="GO:0016020">
    <property type="term" value="C:membrane"/>
    <property type="evidence" value="ECO:0007669"/>
    <property type="project" value="UniProtKB-SubCell"/>
</dbReference>
<evidence type="ECO:0000256" key="1">
    <source>
        <dbReference type="ARBA" id="ARBA00004141"/>
    </source>
</evidence>
<evidence type="ECO:0000313" key="7">
    <source>
        <dbReference type="Proteomes" id="UP000289326"/>
    </source>
</evidence>
<protein>
    <submittedName>
        <fullName evidence="6">Amino acid permease</fullName>
    </submittedName>
</protein>
<evidence type="ECO:0000256" key="5">
    <source>
        <dbReference type="SAM" id="Phobius"/>
    </source>
</evidence>
<feature type="transmembrane region" description="Helical" evidence="5">
    <location>
        <begin position="12"/>
        <end position="30"/>
    </location>
</feature>
<feature type="transmembrane region" description="Helical" evidence="5">
    <location>
        <begin position="305"/>
        <end position="326"/>
    </location>
</feature>
<dbReference type="AlphaFoldDB" id="A0A4P6MS35"/>
<dbReference type="OrthoDB" id="396925at2"/>
<feature type="transmembrane region" description="Helical" evidence="5">
    <location>
        <begin position="414"/>
        <end position="434"/>
    </location>
</feature>
<feature type="transmembrane region" description="Helical" evidence="5">
    <location>
        <begin position="170"/>
        <end position="196"/>
    </location>
</feature>
<feature type="transmembrane region" description="Helical" evidence="5">
    <location>
        <begin position="260"/>
        <end position="285"/>
    </location>
</feature>
<gene>
    <name evidence="6" type="ORF">EG856_01805</name>
</gene>
<dbReference type="RefSeq" id="WP_130429428.1">
    <property type="nucleotide sequence ID" value="NZ_CP034841.1"/>
</dbReference>
<feature type="transmembrane region" description="Helical" evidence="5">
    <location>
        <begin position="491"/>
        <end position="513"/>
    </location>
</feature>
<reference evidence="6 7" key="1">
    <citation type="submission" date="2019-01" db="EMBL/GenBank/DDBJ databases">
        <title>Complete sequence and annotation of the Mycoplasma phocirhinis strain 852T genome.</title>
        <authorList>
            <person name="Frasca S.Jr."/>
            <person name="Kutish G.F."/>
            <person name="Castellanos Gell J."/>
            <person name="Michaels D.L."/>
            <person name="Brown D.R."/>
        </authorList>
    </citation>
    <scope>NUCLEOTIDE SEQUENCE [LARGE SCALE GENOMIC DNA]</scope>
    <source>
        <strain evidence="6 7">852</strain>
    </source>
</reference>
<dbReference type="InterPro" id="IPR002293">
    <property type="entry name" value="AA/rel_permease1"/>
</dbReference>
<dbReference type="Gene3D" id="1.20.1740.10">
    <property type="entry name" value="Amino acid/polyamine transporter I"/>
    <property type="match status" value="1"/>
</dbReference>
<feature type="transmembrane region" description="Helical" evidence="5">
    <location>
        <begin position="96"/>
        <end position="120"/>
    </location>
</feature>
<keyword evidence="4 5" id="KW-0472">Membrane</keyword>
<sequence length="541" mass="59650">MENKIVKRKIGFISVMLIAVGSAIGAGIFFKAQSVLTNSRSSLALAIFSWILAVFALITMALAIIEVASAQKDNLSFVGWNRIFNPRWVHKASKNFVIYLMTPLIFFALPLYAILFLQTGLGVLRGTGGGIFTFGTDVDWLIWLFILMGIKIYFILVSGLNAKIGSIHNIFFIVTKFIPIVLVIVIGIVAVAQGYGQDVKLNLQPTDFDIKSGSPIVKYGSFGVILGVFLSIGSIFFAYDGFYVAAGLQSEMKQPKKTGLALSMGILAITIIYVSIAISMSLSGGGLFGFDVLMKKVLGSNAGRILYGILTISVCLAILGIVNGYAMWIPRYVESLLAIGELAFWDKYINKLNPHNPKIGAIYTIIIVSTTSIIFTIIGALLYKNADIGYYAFSNDAAHTMANLYTFTDIVSNWITVFGFVFIGASIIGAYINRKTNKISVNKVKGFKFFAISALIFITLALGVQIFQPIIDLFLLIGFDRKQFPDAFSNLLVARMMIVLMLIIFIVAIFTITPIEDYLHKRKFGSIQKYNEYKQKILTNK</sequence>
<name>A0A4P6MS35_9BACT</name>
<dbReference type="KEGG" id="mphi:EG856_01805"/>
<evidence type="ECO:0000256" key="2">
    <source>
        <dbReference type="ARBA" id="ARBA00022692"/>
    </source>
</evidence>
<feature type="transmembrane region" description="Helical" evidence="5">
    <location>
        <begin position="361"/>
        <end position="383"/>
    </location>
</feature>